<dbReference type="AlphaFoldDB" id="A0AAV2S5G0"/>
<name>A0AAV2S5G0_MEGNR</name>
<gene>
    <name evidence="2" type="ORF">MNOR_LOCUS31609</name>
</gene>
<dbReference type="EMBL" id="CAXKWB010041076">
    <property type="protein sequence ID" value="CAL4156046.1"/>
    <property type="molecule type" value="Genomic_DNA"/>
</dbReference>
<comment type="caution">
    <text evidence="2">The sequence shown here is derived from an EMBL/GenBank/DDBJ whole genome shotgun (WGS) entry which is preliminary data.</text>
</comment>
<sequence>ISEDIKEALENGYIVEDKNSTKSPFHYKLCVTPLSGLAPLKAHVQSTKHLTKASAASILSGISSSEGQEVPIIDRDIKEALEKGYIEENKNSYQCKLCAILLSGLAPLKDHVQSTKHLRRASAA</sequence>
<protein>
    <recommendedName>
        <fullName evidence="1">C2H2-type domain-containing protein</fullName>
    </recommendedName>
</protein>
<feature type="non-terminal residue" evidence="2">
    <location>
        <position position="1"/>
    </location>
</feature>
<feature type="domain" description="C2H2-type" evidence="1">
    <location>
        <begin position="95"/>
        <end position="117"/>
    </location>
</feature>
<evidence type="ECO:0000313" key="2">
    <source>
        <dbReference type="EMBL" id="CAL4156046.1"/>
    </source>
</evidence>
<dbReference type="PROSITE" id="PS00028">
    <property type="entry name" value="ZINC_FINGER_C2H2_1"/>
    <property type="match status" value="1"/>
</dbReference>
<accession>A0AAV2S5G0</accession>
<dbReference type="Gene3D" id="3.30.160.60">
    <property type="entry name" value="Classic Zinc Finger"/>
    <property type="match status" value="1"/>
</dbReference>
<dbReference type="InterPro" id="IPR013087">
    <property type="entry name" value="Znf_C2H2_type"/>
</dbReference>
<evidence type="ECO:0000313" key="3">
    <source>
        <dbReference type="Proteomes" id="UP001497623"/>
    </source>
</evidence>
<dbReference type="Proteomes" id="UP001497623">
    <property type="component" value="Unassembled WGS sequence"/>
</dbReference>
<reference evidence="2 3" key="1">
    <citation type="submission" date="2024-05" db="EMBL/GenBank/DDBJ databases">
        <authorList>
            <person name="Wallberg A."/>
        </authorList>
    </citation>
    <scope>NUCLEOTIDE SEQUENCE [LARGE SCALE GENOMIC DNA]</scope>
</reference>
<dbReference type="SUPFAM" id="SSF57667">
    <property type="entry name" value="beta-beta-alpha zinc fingers"/>
    <property type="match status" value="1"/>
</dbReference>
<organism evidence="2 3">
    <name type="scientific">Meganyctiphanes norvegica</name>
    <name type="common">Northern krill</name>
    <name type="synonym">Thysanopoda norvegica</name>
    <dbReference type="NCBI Taxonomy" id="48144"/>
    <lineage>
        <taxon>Eukaryota</taxon>
        <taxon>Metazoa</taxon>
        <taxon>Ecdysozoa</taxon>
        <taxon>Arthropoda</taxon>
        <taxon>Crustacea</taxon>
        <taxon>Multicrustacea</taxon>
        <taxon>Malacostraca</taxon>
        <taxon>Eumalacostraca</taxon>
        <taxon>Eucarida</taxon>
        <taxon>Euphausiacea</taxon>
        <taxon>Euphausiidae</taxon>
        <taxon>Meganyctiphanes</taxon>
    </lineage>
</organism>
<feature type="non-terminal residue" evidence="2">
    <location>
        <position position="124"/>
    </location>
</feature>
<evidence type="ECO:0000259" key="1">
    <source>
        <dbReference type="PROSITE" id="PS00028"/>
    </source>
</evidence>
<dbReference type="InterPro" id="IPR036236">
    <property type="entry name" value="Znf_C2H2_sf"/>
</dbReference>
<keyword evidence="3" id="KW-1185">Reference proteome</keyword>
<proteinExistence type="predicted"/>